<dbReference type="EMBL" id="JBHSAY010000010">
    <property type="protein sequence ID" value="MFC4133201.1"/>
    <property type="molecule type" value="Genomic_DNA"/>
</dbReference>
<dbReference type="Proteomes" id="UP001595816">
    <property type="component" value="Unassembled WGS sequence"/>
</dbReference>
<feature type="transmembrane region" description="Helical" evidence="1">
    <location>
        <begin position="274"/>
        <end position="293"/>
    </location>
</feature>
<keyword evidence="1" id="KW-0812">Transmembrane</keyword>
<name>A0ABV8LQA8_9ACTN</name>
<gene>
    <name evidence="2" type="ORF">ACFOZ4_21545</name>
</gene>
<protein>
    <submittedName>
        <fullName evidence="2">Uncharacterized protein</fullName>
    </submittedName>
</protein>
<keyword evidence="3" id="KW-1185">Reference proteome</keyword>
<reference evidence="3" key="1">
    <citation type="journal article" date="2019" name="Int. J. Syst. Evol. Microbiol.">
        <title>The Global Catalogue of Microorganisms (GCM) 10K type strain sequencing project: providing services to taxonomists for standard genome sequencing and annotation.</title>
        <authorList>
            <consortium name="The Broad Institute Genomics Platform"/>
            <consortium name="The Broad Institute Genome Sequencing Center for Infectious Disease"/>
            <person name="Wu L."/>
            <person name="Ma J."/>
        </authorList>
    </citation>
    <scope>NUCLEOTIDE SEQUENCE [LARGE SCALE GENOMIC DNA]</scope>
    <source>
        <strain evidence="3">CGMCC 4.7289</strain>
    </source>
</reference>
<evidence type="ECO:0000313" key="2">
    <source>
        <dbReference type="EMBL" id="MFC4133201.1"/>
    </source>
</evidence>
<feature type="transmembrane region" description="Helical" evidence="1">
    <location>
        <begin position="88"/>
        <end position="108"/>
    </location>
</feature>
<feature type="transmembrane region" description="Helical" evidence="1">
    <location>
        <begin position="250"/>
        <end position="267"/>
    </location>
</feature>
<comment type="caution">
    <text evidence="2">The sequence shown here is derived from an EMBL/GenBank/DDBJ whole genome shotgun (WGS) entry which is preliminary data.</text>
</comment>
<evidence type="ECO:0000313" key="3">
    <source>
        <dbReference type="Proteomes" id="UP001595816"/>
    </source>
</evidence>
<feature type="transmembrane region" description="Helical" evidence="1">
    <location>
        <begin position="192"/>
        <end position="215"/>
    </location>
</feature>
<keyword evidence="1" id="KW-0472">Membrane</keyword>
<sequence>MSTSASDRDHLIAASLSLVAIAGLHLDGWAHANRPGLETFFTPWHAVLYSGFVLSAAWLILLGVRLGGRSAGAVAWWSALPKAYKSGIVGVAIFAAGGAGDMLWHTLFGVETGVDALLSPTHLVLLVGGMLVFSSPAVAAARDFTGRWPGVAAIALSTASIAGAGAFFLSYLEVFQWPRASQLYVPNGANEGSAVLGFGGYLANTAAIVVAILLLRRFLARPPLGVLTAVTAVVAIGGAAFTEFAYPEPIVGAILGAVAADVALAVLPWPWDRWLVLGALAPLAIWSGQLIGVEVGVGIGWTVELWAGVVALCSLAGLSLALLTRPRDVSTARRDEPVTTEATLVG</sequence>
<feature type="transmembrane region" description="Helical" evidence="1">
    <location>
        <begin position="224"/>
        <end position="244"/>
    </location>
</feature>
<feature type="transmembrane region" description="Helical" evidence="1">
    <location>
        <begin position="120"/>
        <end position="139"/>
    </location>
</feature>
<keyword evidence="1" id="KW-1133">Transmembrane helix</keyword>
<feature type="transmembrane region" description="Helical" evidence="1">
    <location>
        <begin position="151"/>
        <end position="172"/>
    </location>
</feature>
<feature type="transmembrane region" description="Helical" evidence="1">
    <location>
        <begin position="305"/>
        <end position="324"/>
    </location>
</feature>
<organism evidence="2 3">
    <name type="scientific">Hamadaea flava</name>
    <dbReference type="NCBI Taxonomy" id="1742688"/>
    <lineage>
        <taxon>Bacteria</taxon>
        <taxon>Bacillati</taxon>
        <taxon>Actinomycetota</taxon>
        <taxon>Actinomycetes</taxon>
        <taxon>Micromonosporales</taxon>
        <taxon>Micromonosporaceae</taxon>
        <taxon>Hamadaea</taxon>
    </lineage>
</organism>
<evidence type="ECO:0000256" key="1">
    <source>
        <dbReference type="SAM" id="Phobius"/>
    </source>
</evidence>
<dbReference type="RefSeq" id="WP_253760992.1">
    <property type="nucleotide sequence ID" value="NZ_JAMZDZ010000001.1"/>
</dbReference>
<accession>A0ABV8LQA8</accession>
<feature type="transmembrane region" description="Helical" evidence="1">
    <location>
        <begin position="48"/>
        <end position="67"/>
    </location>
</feature>
<proteinExistence type="predicted"/>